<gene>
    <name evidence="2" type="ORF">ACGRVM_05700</name>
</gene>
<evidence type="ECO:0000313" key="3">
    <source>
        <dbReference type="Proteomes" id="UP001607157"/>
    </source>
</evidence>
<accession>A0ABW7I7A3</accession>
<keyword evidence="1" id="KW-0472">Membrane</keyword>
<sequence length="107" mass="11079">MSIKSRTAAPMDIVTPERIATLIAFLAVLGAVWLAVRLKGAPLAAHLKSARRMHVAETRALGGGAMAVLLEIDGAPHLVTLSRRGANTVTPLPRAAEARAPAPEAAS</sequence>
<protein>
    <recommendedName>
        <fullName evidence="4">Flagellar biosynthesis protein, FliO</fullName>
    </recommendedName>
</protein>
<dbReference type="Proteomes" id="UP001607157">
    <property type="component" value="Unassembled WGS sequence"/>
</dbReference>
<keyword evidence="1" id="KW-0812">Transmembrane</keyword>
<feature type="transmembrane region" description="Helical" evidence="1">
    <location>
        <begin position="19"/>
        <end position="38"/>
    </location>
</feature>
<proteinExistence type="predicted"/>
<evidence type="ECO:0008006" key="4">
    <source>
        <dbReference type="Google" id="ProtNLM"/>
    </source>
</evidence>
<comment type="caution">
    <text evidence="2">The sequence shown here is derived from an EMBL/GenBank/DDBJ whole genome shotgun (WGS) entry which is preliminary data.</text>
</comment>
<organism evidence="2 3">
    <name type="scientific">Roseovarius aquimarinus</name>
    <dbReference type="NCBI Taxonomy" id="1229156"/>
    <lineage>
        <taxon>Bacteria</taxon>
        <taxon>Pseudomonadati</taxon>
        <taxon>Pseudomonadota</taxon>
        <taxon>Alphaproteobacteria</taxon>
        <taxon>Rhodobacterales</taxon>
        <taxon>Roseobacteraceae</taxon>
        <taxon>Roseovarius</taxon>
    </lineage>
</organism>
<evidence type="ECO:0000313" key="2">
    <source>
        <dbReference type="EMBL" id="MFH0253375.1"/>
    </source>
</evidence>
<keyword evidence="3" id="KW-1185">Reference proteome</keyword>
<name>A0ABW7I7A3_9RHOB</name>
<reference evidence="2 3" key="1">
    <citation type="submission" date="2024-10" db="EMBL/GenBank/DDBJ databases">
        <authorList>
            <person name="Yang X.-N."/>
        </authorList>
    </citation>
    <scope>NUCLEOTIDE SEQUENCE [LARGE SCALE GENOMIC DNA]</scope>
    <source>
        <strain evidence="2 3">CAU 1059</strain>
    </source>
</reference>
<dbReference type="EMBL" id="JBIHMM010000001">
    <property type="protein sequence ID" value="MFH0253375.1"/>
    <property type="molecule type" value="Genomic_DNA"/>
</dbReference>
<evidence type="ECO:0000256" key="1">
    <source>
        <dbReference type="SAM" id="Phobius"/>
    </source>
</evidence>
<keyword evidence="1" id="KW-1133">Transmembrane helix</keyword>
<dbReference type="RefSeq" id="WP_377167762.1">
    <property type="nucleotide sequence ID" value="NZ_JBHTJC010000001.1"/>
</dbReference>